<evidence type="ECO:0000256" key="2">
    <source>
        <dbReference type="ARBA" id="ARBA00029447"/>
    </source>
</evidence>
<dbReference type="AlphaFoldDB" id="A0A4U8TFX7"/>
<dbReference type="PROSITE" id="PS50885">
    <property type="entry name" value="HAMP"/>
    <property type="match status" value="1"/>
</dbReference>
<dbReference type="InterPro" id="IPR003660">
    <property type="entry name" value="HAMP_dom"/>
</dbReference>
<evidence type="ECO:0000256" key="1">
    <source>
        <dbReference type="ARBA" id="ARBA00023224"/>
    </source>
</evidence>
<comment type="caution">
    <text evidence="6">The sequence shown here is derived from an EMBL/GenBank/DDBJ whole genome shotgun (WGS) entry which is preliminary data.</text>
</comment>
<dbReference type="Proteomes" id="UP000029861">
    <property type="component" value="Unassembled WGS sequence"/>
</dbReference>
<proteinExistence type="inferred from homology"/>
<dbReference type="GO" id="GO:0016020">
    <property type="term" value="C:membrane"/>
    <property type="evidence" value="ECO:0007669"/>
    <property type="project" value="InterPro"/>
</dbReference>
<evidence type="ECO:0000313" key="7">
    <source>
        <dbReference type="Proteomes" id="UP000029861"/>
    </source>
</evidence>
<accession>A0A4U8TFX7</accession>
<evidence type="ECO:0000256" key="3">
    <source>
        <dbReference type="PROSITE-ProRule" id="PRU00284"/>
    </source>
</evidence>
<dbReference type="PANTHER" id="PTHR32089">
    <property type="entry name" value="METHYL-ACCEPTING CHEMOTAXIS PROTEIN MCPB"/>
    <property type="match status" value="1"/>
</dbReference>
<sequence length="369" mass="41483">MLGIFALILIVVLYLILAYLLKPIGRIKDNLLEFFDFLNHKKKSVSLLKLRSGDEFQEMAEAINDNIKIIQQNIVRDAKSLEEFFQAAENIKQGHLHLQIQINANNPQLTQLGVLFNEMLTSLDEHVSRVLMILRQYTENNFQEQEYYITQDLQGELQAMNEGVGHLGEEIRKMLFTSLGFAKSLNLKAKELEDSVTTMSQSSEEQSKSLEETANAVREISQSMQSIDTKAQEVVQQGSDIKKILGFIAEIADQTNLLALNAAIEAVRAGEHGRGFVVVADEVRNLAECTQKNLGEIGASVNLLVQSINDMGESIKVQMEGIAHINESIIKLEDITHHNTQTTYKTQEISIGVEQIAQEILQDANRKKF</sequence>
<feature type="domain" description="Methyl-accepting transducer" evidence="4">
    <location>
        <begin position="189"/>
        <end position="369"/>
    </location>
</feature>
<evidence type="ECO:0000259" key="4">
    <source>
        <dbReference type="PROSITE" id="PS50111"/>
    </source>
</evidence>
<dbReference type="PROSITE" id="PS50111">
    <property type="entry name" value="CHEMOTAXIS_TRANSDUC_2"/>
    <property type="match status" value="1"/>
</dbReference>
<dbReference type="PANTHER" id="PTHR32089:SF112">
    <property type="entry name" value="LYSOZYME-LIKE PROTEIN-RELATED"/>
    <property type="match status" value="1"/>
</dbReference>
<name>A0A4U8TFX7_9HELI</name>
<organism evidence="6 7">
    <name type="scientific">Helicobacter trogontum</name>
    <dbReference type="NCBI Taxonomy" id="50960"/>
    <lineage>
        <taxon>Bacteria</taxon>
        <taxon>Pseudomonadati</taxon>
        <taxon>Campylobacterota</taxon>
        <taxon>Epsilonproteobacteria</taxon>
        <taxon>Campylobacterales</taxon>
        <taxon>Helicobacteraceae</taxon>
        <taxon>Helicobacter</taxon>
    </lineage>
</organism>
<dbReference type="Gene3D" id="1.10.287.950">
    <property type="entry name" value="Methyl-accepting chemotaxis protein"/>
    <property type="match status" value="1"/>
</dbReference>
<evidence type="ECO:0000313" key="6">
    <source>
        <dbReference type="EMBL" id="TLD98574.1"/>
    </source>
</evidence>
<evidence type="ECO:0000259" key="5">
    <source>
        <dbReference type="PROSITE" id="PS50885"/>
    </source>
</evidence>
<feature type="domain" description="HAMP" evidence="5">
    <location>
        <begin position="86"/>
        <end position="128"/>
    </location>
</feature>
<dbReference type="GO" id="GO:0007165">
    <property type="term" value="P:signal transduction"/>
    <property type="evidence" value="ECO:0007669"/>
    <property type="project" value="UniProtKB-KW"/>
</dbReference>
<dbReference type="SMART" id="SM00283">
    <property type="entry name" value="MA"/>
    <property type="match status" value="1"/>
</dbReference>
<comment type="similarity">
    <text evidence="2">Belongs to the methyl-accepting chemotaxis (MCP) protein family.</text>
</comment>
<gene>
    <name evidence="6" type="ORF">LS80_004325</name>
</gene>
<keyword evidence="1 3" id="KW-0807">Transducer</keyword>
<dbReference type="InterPro" id="IPR004089">
    <property type="entry name" value="MCPsignal_dom"/>
</dbReference>
<protein>
    <submittedName>
        <fullName evidence="6">Chemotaxis protein</fullName>
    </submittedName>
</protein>
<dbReference type="SUPFAM" id="SSF58104">
    <property type="entry name" value="Methyl-accepting chemotaxis protein (MCP) signaling domain"/>
    <property type="match status" value="1"/>
</dbReference>
<reference evidence="6 7" key="1">
    <citation type="journal article" date="2014" name="Genome Announc.">
        <title>Draft genome sequences of eight enterohepatic helicobacter species isolated from both laboratory and wild rodents.</title>
        <authorList>
            <person name="Sheh A."/>
            <person name="Shen Z."/>
            <person name="Fox J.G."/>
        </authorList>
    </citation>
    <scope>NUCLEOTIDE SEQUENCE [LARGE SCALE GENOMIC DNA]</scope>
    <source>
        <strain evidence="6 7">ATCC 49310</strain>
    </source>
</reference>
<dbReference type="STRING" id="50960.LS81_12970"/>
<dbReference type="EMBL" id="JRPK02000010">
    <property type="protein sequence ID" value="TLD98574.1"/>
    <property type="molecule type" value="Genomic_DNA"/>
</dbReference>
<dbReference type="Pfam" id="PF00015">
    <property type="entry name" value="MCPsignal"/>
    <property type="match status" value="1"/>
</dbReference>